<gene>
    <name evidence="2" type="ORF">H480_07733</name>
</gene>
<protein>
    <recommendedName>
        <fullName evidence="1">J domain-containing protein</fullName>
    </recommendedName>
</protein>
<name>R1GCY1_9PSEU</name>
<dbReference type="CDD" id="cd06257">
    <property type="entry name" value="DnaJ"/>
    <property type="match status" value="1"/>
</dbReference>
<dbReference type="eggNOG" id="COG0484">
    <property type="taxonomic scope" value="Bacteria"/>
</dbReference>
<dbReference type="InterPro" id="IPR036869">
    <property type="entry name" value="J_dom_sf"/>
</dbReference>
<dbReference type="Gene3D" id="1.10.287.110">
    <property type="entry name" value="DnaJ domain"/>
    <property type="match status" value="1"/>
</dbReference>
<dbReference type="PRINTS" id="PR00625">
    <property type="entry name" value="JDOMAIN"/>
</dbReference>
<dbReference type="Pfam" id="PF00226">
    <property type="entry name" value="DnaJ"/>
    <property type="match status" value="1"/>
</dbReference>
<dbReference type="PANTHER" id="PTHR44825">
    <property type="match status" value="1"/>
</dbReference>
<dbReference type="SUPFAM" id="SSF46565">
    <property type="entry name" value="Chaperone J-domain"/>
    <property type="match status" value="1"/>
</dbReference>
<dbReference type="EMBL" id="AOUO01000085">
    <property type="protein sequence ID" value="EOD69128.1"/>
    <property type="molecule type" value="Genomic_DNA"/>
</dbReference>
<evidence type="ECO:0000259" key="1">
    <source>
        <dbReference type="PROSITE" id="PS50076"/>
    </source>
</evidence>
<keyword evidence="3" id="KW-1185">Reference proteome</keyword>
<dbReference type="Proteomes" id="UP000014139">
    <property type="component" value="Unassembled WGS sequence"/>
</dbReference>
<sequence>MNARVPEVDYYEVLGVRRDATAADVKTAYRRLAKTMHPDGGGTVGTFRLLREAYDVLSDPAARAR</sequence>
<dbReference type="InterPro" id="IPR001623">
    <property type="entry name" value="DnaJ_domain"/>
</dbReference>
<dbReference type="AlphaFoldDB" id="R1GCY1"/>
<organism evidence="2 3">
    <name type="scientific">Amycolatopsis vancoresmycina DSM 44592</name>
    <dbReference type="NCBI Taxonomy" id="1292037"/>
    <lineage>
        <taxon>Bacteria</taxon>
        <taxon>Bacillati</taxon>
        <taxon>Actinomycetota</taxon>
        <taxon>Actinomycetes</taxon>
        <taxon>Pseudonocardiales</taxon>
        <taxon>Pseudonocardiaceae</taxon>
        <taxon>Amycolatopsis</taxon>
    </lineage>
</organism>
<feature type="non-terminal residue" evidence="2">
    <location>
        <position position="65"/>
    </location>
</feature>
<feature type="domain" description="J" evidence="1">
    <location>
        <begin position="9"/>
        <end position="65"/>
    </location>
</feature>
<accession>R1GCY1</accession>
<reference evidence="2 3" key="1">
    <citation type="submission" date="2013-02" db="EMBL/GenBank/DDBJ databases">
        <title>Draft genome sequence of Amycolatopsis vancoresmycina strain DSM 44592T.</title>
        <authorList>
            <person name="Kumar S."/>
            <person name="Kaur N."/>
            <person name="Kaur C."/>
            <person name="Raghava G.P.S."/>
            <person name="Mayilraj S."/>
        </authorList>
    </citation>
    <scope>NUCLEOTIDE SEQUENCE [LARGE SCALE GENOMIC DNA]</scope>
    <source>
        <strain evidence="2 3">DSM 44592</strain>
    </source>
</reference>
<comment type="caution">
    <text evidence="2">The sequence shown here is derived from an EMBL/GenBank/DDBJ whole genome shotgun (WGS) entry which is preliminary data.</text>
</comment>
<evidence type="ECO:0000313" key="2">
    <source>
        <dbReference type="EMBL" id="EOD69128.1"/>
    </source>
</evidence>
<dbReference type="SMART" id="SM00271">
    <property type="entry name" value="DnaJ"/>
    <property type="match status" value="1"/>
</dbReference>
<proteinExistence type="predicted"/>
<dbReference type="PANTHER" id="PTHR44825:SF1">
    <property type="entry name" value="DNAJ HOMOLOG SUBFAMILY C MEMBER 4"/>
    <property type="match status" value="1"/>
</dbReference>
<dbReference type="PROSITE" id="PS50076">
    <property type="entry name" value="DNAJ_2"/>
    <property type="match status" value="1"/>
</dbReference>
<dbReference type="InterPro" id="IPR052763">
    <property type="entry name" value="DnaJ_C4"/>
</dbReference>
<evidence type="ECO:0000313" key="3">
    <source>
        <dbReference type="Proteomes" id="UP000014139"/>
    </source>
</evidence>